<protein>
    <submittedName>
        <fullName evidence="1">DUF1176 domain-containing protein</fullName>
    </submittedName>
</protein>
<name>A0ABY1ZFK1_9GAMM</name>
<dbReference type="Pfam" id="PF06674">
    <property type="entry name" value="DUF1176"/>
    <property type="match status" value="1"/>
</dbReference>
<comment type="caution">
    <text evidence="1">The sequence shown here is derived from an EMBL/GenBank/DDBJ whole genome shotgun (WGS) entry which is preliminary data.</text>
</comment>
<accession>A0ABY1ZFK1</accession>
<keyword evidence="2" id="KW-1185">Reference proteome</keyword>
<reference evidence="1 2" key="1">
    <citation type="submission" date="2019-02" db="EMBL/GenBank/DDBJ databases">
        <title>Marinobacter halodurans sp. nov., a marine bacterium isolated from sea tidal flat.</title>
        <authorList>
            <person name="Yoo Y."/>
            <person name="Lee D.W."/>
            <person name="Kim B.S."/>
            <person name="Kim J.-J."/>
        </authorList>
    </citation>
    <scope>NUCLEOTIDE SEQUENCE [LARGE SCALE GENOMIC DNA]</scope>
    <source>
        <strain evidence="1 2">YJ-S3-2</strain>
    </source>
</reference>
<dbReference type="Proteomes" id="UP000313645">
    <property type="component" value="Unassembled WGS sequence"/>
</dbReference>
<sequence length="346" mass="36844">MLAILSTSVQAADSGAYFSHQDWEVACDNTGTCRAAGYQDFDDPQSVSVLLTRNAGPDTPVTGKLRIGEVNLDDVQLASLHDDPGIALRIDGRLVGNLEIDPDSLTADLPEKLVAALLAVFHRNSDIEWTHDDYRWHLSDAGATAVLTKMDDVQGRVGTPGALVATGSNREGNVPPPTPAPVVVAVPVAEKAGSPQPLPTGDRPDLRTALAATLGSDDECLGLSPSGNVGELEAVRLTDRRLLVSTTCWMGAYNMGTGYWVVNDTAPYQPALVTLSASGYEDGTIYAAQKGRGLGDCWSRDDWTWNGERFVHTASYTTGKCRLIAAGGAWILPTLVTEVQKTSETH</sequence>
<dbReference type="EMBL" id="SJDL01000041">
    <property type="protein sequence ID" value="TBW49399.1"/>
    <property type="molecule type" value="Genomic_DNA"/>
</dbReference>
<evidence type="ECO:0000313" key="2">
    <source>
        <dbReference type="Proteomes" id="UP000313645"/>
    </source>
</evidence>
<gene>
    <name evidence="1" type="ORF">EZI54_19800</name>
</gene>
<evidence type="ECO:0000313" key="1">
    <source>
        <dbReference type="EMBL" id="TBW49399.1"/>
    </source>
</evidence>
<proteinExistence type="predicted"/>
<organism evidence="1 2">
    <name type="scientific">Marinobacter halodurans</name>
    <dbReference type="NCBI Taxonomy" id="2528979"/>
    <lineage>
        <taxon>Bacteria</taxon>
        <taxon>Pseudomonadati</taxon>
        <taxon>Pseudomonadota</taxon>
        <taxon>Gammaproteobacteria</taxon>
        <taxon>Pseudomonadales</taxon>
        <taxon>Marinobacteraceae</taxon>
        <taxon>Marinobacter</taxon>
    </lineage>
</organism>
<dbReference type="InterPro" id="IPR009560">
    <property type="entry name" value="DUF1176"/>
</dbReference>